<feature type="transmembrane region" description="Helical" evidence="1">
    <location>
        <begin position="135"/>
        <end position="153"/>
    </location>
</feature>
<name>A0A0G0Z3U5_9BACT</name>
<protein>
    <submittedName>
        <fullName evidence="2">Uncharacterized protein</fullName>
    </submittedName>
</protein>
<accession>A0A0G0Z3U5</accession>
<keyword evidence="1" id="KW-0812">Transmembrane</keyword>
<organism evidence="2 3">
    <name type="scientific">Candidatus Collierbacteria bacterium GW2011_GWA2_42_17</name>
    <dbReference type="NCBI Taxonomy" id="1618378"/>
    <lineage>
        <taxon>Bacteria</taxon>
        <taxon>Candidatus Collieribacteriota</taxon>
    </lineage>
</organism>
<evidence type="ECO:0000313" key="3">
    <source>
        <dbReference type="Proteomes" id="UP000033854"/>
    </source>
</evidence>
<dbReference type="AlphaFoldDB" id="A0A0G0Z3U5"/>
<dbReference type="EMBL" id="LCDA01000001">
    <property type="protein sequence ID" value="KKS43412.1"/>
    <property type="molecule type" value="Genomic_DNA"/>
</dbReference>
<feature type="transmembrane region" description="Helical" evidence="1">
    <location>
        <begin position="105"/>
        <end position="123"/>
    </location>
</feature>
<reference evidence="2 3" key="1">
    <citation type="journal article" date="2015" name="Nature">
        <title>rRNA introns, odd ribosomes, and small enigmatic genomes across a large radiation of phyla.</title>
        <authorList>
            <person name="Brown C.T."/>
            <person name="Hug L.A."/>
            <person name="Thomas B.C."/>
            <person name="Sharon I."/>
            <person name="Castelle C.J."/>
            <person name="Singh A."/>
            <person name="Wilkins M.J."/>
            <person name="Williams K.H."/>
            <person name="Banfield J.F."/>
        </authorList>
    </citation>
    <scope>NUCLEOTIDE SEQUENCE [LARGE SCALE GENOMIC DNA]</scope>
</reference>
<sequence>MPLLFVILSLFCLLLTKKRMTSDLSHLVHRLGGSQHSVIIVWSTIFLPGTLIHEISHFLVAALTGARTGKIEIFPEYLEDKLDEKSTHVALGSVQTQKLNPIQGFLVGIAPFISGMALLIWFASLFQTSFTAKDIWLLLLEGYLFFTVANSFFPSWSDIKQALPFVIISLVVTLLAWYFGFQIFLNSNSYIWTILNSLWQAIGISVLINLSLIGVLFILNLNIKRK</sequence>
<evidence type="ECO:0000256" key="1">
    <source>
        <dbReference type="SAM" id="Phobius"/>
    </source>
</evidence>
<evidence type="ECO:0000313" key="2">
    <source>
        <dbReference type="EMBL" id="KKS43412.1"/>
    </source>
</evidence>
<dbReference type="Proteomes" id="UP000033854">
    <property type="component" value="Unassembled WGS sequence"/>
</dbReference>
<keyword evidence="1" id="KW-0472">Membrane</keyword>
<keyword evidence="1" id="KW-1133">Transmembrane helix</keyword>
<feature type="transmembrane region" description="Helical" evidence="1">
    <location>
        <begin position="197"/>
        <end position="219"/>
    </location>
</feature>
<feature type="transmembrane region" description="Helical" evidence="1">
    <location>
        <begin position="37"/>
        <end position="63"/>
    </location>
</feature>
<feature type="transmembrane region" description="Helical" evidence="1">
    <location>
        <begin position="165"/>
        <end position="185"/>
    </location>
</feature>
<gene>
    <name evidence="2" type="ORF">UV06_C0001G0146</name>
</gene>
<proteinExistence type="predicted"/>
<comment type="caution">
    <text evidence="2">The sequence shown here is derived from an EMBL/GenBank/DDBJ whole genome shotgun (WGS) entry which is preliminary data.</text>
</comment>